<organism evidence="1 2">
    <name type="scientific">Lasiosphaeris hirsuta</name>
    <dbReference type="NCBI Taxonomy" id="260670"/>
    <lineage>
        <taxon>Eukaryota</taxon>
        <taxon>Fungi</taxon>
        <taxon>Dikarya</taxon>
        <taxon>Ascomycota</taxon>
        <taxon>Pezizomycotina</taxon>
        <taxon>Sordariomycetes</taxon>
        <taxon>Sordariomycetidae</taxon>
        <taxon>Sordariales</taxon>
        <taxon>Lasiosphaeriaceae</taxon>
        <taxon>Lasiosphaeris</taxon>
    </lineage>
</organism>
<keyword evidence="2" id="KW-1185">Reference proteome</keyword>
<dbReference type="EMBL" id="JAUKUA010000003">
    <property type="protein sequence ID" value="KAK0719250.1"/>
    <property type="molecule type" value="Genomic_DNA"/>
</dbReference>
<evidence type="ECO:0000313" key="2">
    <source>
        <dbReference type="Proteomes" id="UP001172102"/>
    </source>
</evidence>
<gene>
    <name evidence="1" type="ORF">B0H67DRAFT_149345</name>
</gene>
<name>A0AA40ANV5_9PEZI</name>
<evidence type="ECO:0000313" key="1">
    <source>
        <dbReference type="EMBL" id="KAK0719250.1"/>
    </source>
</evidence>
<comment type="caution">
    <text evidence="1">The sequence shown here is derived from an EMBL/GenBank/DDBJ whole genome shotgun (WGS) entry which is preliminary data.</text>
</comment>
<proteinExistence type="predicted"/>
<reference evidence="1" key="1">
    <citation type="submission" date="2023-06" db="EMBL/GenBank/DDBJ databases">
        <title>Genome-scale phylogeny and comparative genomics of the fungal order Sordariales.</title>
        <authorList>
            <consortium name="Lawrence Berkeley National Laboratory"/>
            <person name="Hensen N."/>
            <person name="Bonometti L."/>
            <person name="Westerberg I."/>
            <person name="Brannstrom I.O."/>
            <person name="Guillou S."/>
            <person name="Cros-Aarteil S."/>
            <person name="Calhoun S."/>
            <person name="Haridas S."/>
            <person name="Kuo A."/>
            <person name="Mondo S."/>
            <person name="Pangilinan J."/>
            <person name="Riley R."/>
            <person name="Labutti K."/>
            <person name="Andreopoulos B."/>
            <person name="Lipzen A."/>
            <person name="Chen C."/>
            <person name="Yanf M."/>
            <person name="Daum C."/>
            <person name="Ng V."/>
            <person name="Clum A."/>
            <person name="Steindorff A."/>
            <person name="Ohm R."/>
            <person name="Martin F."/>
            <person name="Silar P."/>
            <person name="Natvig D."/>
            <person name="Lalanne C."/>
            <person name="Gautier V."/>
            <person name="Ament-Velasquez S.L."/>
            <person name="Kruys A."/>
            <person name="Hutchinson M.I."/>
            <person name="Powell A.J."/>
            <person name="Barry K."/>
            <person name="Miller A.N."/>
            <person name="Grigoriev I.V."/>
            <person name="Debuchy R."/>
            <person name="Gladieux P."/>
            <person name="Thoren M.H."/>
            <person name="Johannesson H."/>
        </authorList>
    </citation>
    <scope>NUCLEOTIDE SEQUENCE</scope>
    <source>
        <strain evidence="1">SMH4607-1</strain>
    </source>
</reference>
<dbReference type="Proteomes" id="UP001172102">
    <property type="component" value="Unassembled WGS sequence"/>
</dbReference>
<dbReference type="AlphaFoldDB" id="A0AA40ANV5"/>
<accession>A0AA40ANV5</accession>
<protein>
    <submittedName>
        <fullName evidence="1">Uncharacterized protein</fullName>
    </submittedName>
</protein>
<sequence>MLSCRPRSVSGQRCPCLPWPSPQPFPTGDCVGSRLPDLPCPHVASIRRSPRDSLVFPQSKRQLRLLRATPRLLVCVCGNATTRREEGWERDESARLLSASVTSQQGLARVSCHACVAPTTHFSASIVSCSSPTIQCPRLLAPRARCLRARLLASPSVSCTFYVWGNVNVTRSFCHVSYLPNSDGNLYATVTTAVTAAHVGIGRHEMKLNLKQRDANISNKCSAPSMSTAVWLLARDFELQLNYSIPHASE</sequence>